<accession>A0A977PYK9</accession>
<evidence type="ECO:0000313" key="1">
    <source>
        <dbReference type="EMBL" id="UXE63867.1"/>
    </source>
</evidence>
<dbReference type="EMBL" id="CP073041">
    <property type="protein sequence ID" value="UXE63867.1"/>
    <property type="molecule type" value="Genomic_DNA"/>
</dbReference>
<sequence length="51" mass="5765">MTTALKTRPSSSVLVKKPYQAAQQVEYVYLEAEIDVLLRQLQNLKSQKAAN</sequence>
<dbReference type="AlphaFoldDB" id="A0A977PYK9"/>
<dbReference type="Proteomes" id="UP001065613">
    <property type="component" value="Chromosome"/>
</dbReference>
<organism evidence="1">
    <name type="scientific">Woronichinia naegeliana WA131</name>
    <dbReference type="NCBI Taxonomy" id="2824559"/>
    <lineage>
        <taxon>Bacteria</taxon>
        <taxon>Bacillati</taxon>
        <taxon>Cyanobacteriota</taxon>
        <taxon>Cyanophyceae</taxon>
        <taxon>Synechococcales</taxon>
        <taxon>Coelosphaeriaceae</taxon>
        <taxon>Woronichinia</taxon>
    </lineage>
</organism>
<name>A0A977PYK9_9CYAN</name>
<proteinExistence type="predicted"/>
<reference evidence="1" key="1">
    <citation type="submission" date="2021-04" db="EMBL/GenBank/DDBJ databases">
        <title>Genome sequence of Woronichinia naegeliana from Washington state freshwater lake bloom.</title>
        <authorList>
            <person name="Dreher T.W."/>
        </authorList>
    </citation>
    <scope>NUCLEOTIDE SEQUENCE</scope>
    <source>
        <strain evidence="1">WA131</strain>
    </source>
</reference>
<protein>
    <submittedName>
        <fullName evidence="1">Uncharacterized protein</fullName>
    </submittedName>
</protein>
<gene>
    <name evidence="1" type="ORF">KA717_15715</name>
</gene>
<dbReference type="KEGG" id="wna:KA717_15715"/>